<dbReference type="InterPro" id="IPR000515">
    <property type="entry name" value="MetI-like"/>
</dbReference>
<evidence type="ECO:0000256" key="2">
    <source>
        <dbReference type="ARBA" id="ARBA00022448"/>
    </source>
</evidence>
<organism evidence="12 13">
    <name type="scientific">Lactococcus cremoris subsp. cremoris GE214</name>
    <dbReference type="NCBI Taxonomy" id="1415168"/>
    <lineage>
        <taxon>Bacteria</taxon>
        <taxon>Bacillati</taxon>
        <taxon>Bacillota</taxon>
        <taxon>Bacilli</taxon>
        <taxon>Lactobacillales</taxon>
        <taxon>Streptococcaceae</taxon>
        <taxon>Lactococcus</taxon>
        <taxon>Lactococcus cremoris subsp. cremoris</taxon>
    </lineage>
</organism>
<evidence type="ECO:0000256" key="9">
    <source>
        <dbReference type="ARBA" id="ARBA00035652"/>
    </source>
</evidence>
<evidence type="ECO:0000313" key="12">
    <source>
        <dbReference type="EMBL" id="KEY62150.1"/>
    </source>
</evidence>
<dbReference type="Gene3D" id="3.40.190.10">
    <property type="entry name" value="Periplasmic binding protein-like II"/>
    <property type="match status" value="1"/>
</dbReference>
<keyword evidence="3 10" id="KW-0812">Transmembrane</keyword>
<evidence type="ECO:0000256" key="4">
    <source>
        <dbReference type="ARBA" id="ARBA00022856"/>
    </source>
</evidence>
<keyword evidence="7 10" id="KW-0472">Membrane</keyword>
<feature type="domain" description="ABC transmembrane type-1" evidence="11">
    <location>
        <begin position="19"/>
        <end position="198"/>
    </location>
</feature>
<feature type="transmembrane region" description="Helical" evidence="10">
    <location>
        <begin position="149"/>
        <end position="172"/>
    </location>
</feature>
<sequence>MSQLISTFQNQQGQFWQALLEHIQISLISIFIAILISIPLALLLRRFPKIAEPILQVTGIFQTIPSLALLGLLIPFIGIGSLPAIVALVVYAIFPIVQNTYTGLEQIEPSLIEAATAFGMNRRERLMKFELSLAMPFIMAGIRTSTVMVIGTATLAALIGAGGLGNFILLGINMNDVSLILIGAISSALLAIIFSSLLKFLEKAKIRTILISFFIGLLVLGGSYYRPQTSDHPQITIAGKLGAEPDVLINMYKLLIEKDSNIRVNLKSNFGDTTFLYNALKAGKIDIYPEYTGTITSTFLKDPVNSTDPAVVWQKAEEGIKKLNQFTYLSPMKFQDTYALAVKSDFAKEHQLTKISDLPNVSGLTAGFDVEFANRSDGNIGLKKLYGLDLNVKTMQSSLIYNALNSGAVNVAEVYSTDSQIKQYNLTVLKDDKNLFPPYQAAPLMKESLLKKYPELKKILNKLSGKITDQEMIEMNYDVNVKQEDASKVAERYLKAKGLI</sequence>
<feature type="transmembrane region" description="Helical" evidence="10">
    <location>
        <begin position="64"/>
        <end position="94"/>
    </location>
</feature>
<dbReference type="AlphaFoldDB" id="A0A084AA21"/>
<dbReference type="GO" id="GO:0015833">
    <property type="term" value="P:peptide transport"/>
    <property type="evidence" value="ECO:0007669"/>
    <property type="project" value="UniProtKB-KW"/>
</dbReference>
<dbReference type="Pfam" id="PF00528">
    <property type="entry name" value="BPD_transp_1"/>
    <property type="match status" value="1"/>
</dbReference>
<feature type="transmembrane region" description="Helical" evidence="10">
    <location>
        <begin position="208"/>
        <end position="225"/>
    </location>
</feature>
<dbReference type="InterPro" id="IPR051204">
    <property type="entry name" value="ABC_transp_perm/SBD"/>
</dbReference>
<accession>A0A084AA21</accession>
<dbReference type="SUPFAM" id="SSF53850">
    <property type="entry name" value="Periplasmic binding protein-like II"/>
    <property type="match status" value="1"/>
</dbReference>
<dbReference type="GO" id="GO:0022857">
    <property type="term" value="F:transmembrane transporter activity"/>
    <property type="evidence" value="ECO:0007669"/>
    <property type="project" value="InterPro"/>
</dbReference>
<evidence type="ECO:0000256" key="7">
    <source>
        <dbReference type="ARBA" id="ARBA00023136"/>
    </source>
</evidence>
<dbReference type="EMBL" id="AZSI01000063">
    <property type="protein sequence ID" value="KEY62150.1"/>
    <property type="molecule type" value="Genomic_DNA"/>
</dbReference>
<dbReference type="GO" id="GO:0015031">
    <property type="term" value="P:protein transport"/>
    <property type="evidence" value="ECO:0007669"/>
    <property type="project" value="UniProtKB-KW"/>
</dbReference>
<name>A0A084AA21_LACLC</name>
<dbReference type="SMR" id="A0A084AA21"/>
<protein>
    <submittedName>
        <fullName evidence="12">ABC-type proline/glycine betaine transport system, permease and substrate binding protein</fullName>
    </submittedName>
</protein>
<dbReference type="PROSITE" id="PS50928">
    <property type="entry name" value="ABC_TM1"/>
    <property type="match status" value="1"/>
</dbReference>
<dbReference type="Pfam" id="PF04069">
    <property type="entry name" value="OpuAC"/>
    <property type="match status" value="1"/>
</dbReference>
<reference evidence="12 13" key="1">
    <citation type="submission" date="2014-06" db="EMBL/GenBank/DDBJ databases">
        <title>Draft genome sequence of the putrescine producing strain Lactococcus lactis subsp cremoris GE214.</title>
        <authorList>
            <person name="Ladero V."/>
            <person name="Linares D.M."/>
            <person name="del Rio B."/>
            <person name="Mayo B."/>
            <person name="Martin M.C."/>
            <person name="Fernandez M."/>
            <person name="Alvarez M.A."/>
        </authorList>
    </citation>
    <scope>NUCLEOTIDE SEQUENCE [LARGE SCALE GENOMIC DNA]</scope>
    <source>
        <strain evidence="12 13">GE214</strain>
    </source>
</reference>
<comment type="similarity">
    <text evidence="10">Belongs to the binding-protein-dependent transport system permease family.</text>
</comment>
<dbReference type="Gene3D" id="1.10.3720.10">
    <property type="entry name" value="MetI-like"/>
    <property type="match status" value="1"/>
</dbReference>
<dbReference type="PANTHER" id="PTHR30177:SF4">
    <property type="entry name" value="OSMOPROTECTANT IMPORT PERMEASE PROTEIN OSMW"/>
    <property type="match status" value="1"/>
</dbReference>
<feature type="transmembrane region" description="Helical" evidence="10">
    <location>
        <begin position="178"/>
        <end position="201"/>
    </location>
</feature>
<comment type="similarity">
    <text evidence="9">In the N-terminal section; belongs to the binding-protein-dependent transport system permease family.</text>
</comment>
<gene>
    <name evidence="12" type="ORF">U725_01711</name>
</gene>
<comment type="similarity">
    <text evidence="8">In the C-terminal section; belongs to the OsmX family.</text>
</comment>
<evidence type="ECO:0000259" key="11">
    <source>
        <dbReference type="PROSITE" id="PS50928"/>
    </source>
</evidence>
<feature type="transmembrane region" description="Helical" evidence="10">
    <location>
        <begin position="23"/>
        <end position="44"/>
    </location>
</feature>
<dbReference type="InterPro" id="IPR035906">
    <property type="entry name" value="MetI-like_sf"/>
</dbReference>
<evidence type="ECO:0000256" key="10">
    <source>
        <dbReference type="RuleBase" id="RU363032"/>
    </source>
</evidence>
<comment type="subcellular location">
    <subcellularLocation>
        <location evidence="10">Cell membrane</location>
        <topology evidence="10">Multi-pass membrane protein</topology>
    </subcellularLocation>
    <subcellularLocation>
        <location evidence="1">Membrane</location>
        <topology evidence="1">Multi-pass membrane protein</topology>
    </subcellularLocation>
</comment>
<keyword evidence="5" id="KW-0653">Protein transport</keyword>
<evidence type="ECO:0000313" key="13">
    <source>
        <dbReference type="Proteomes" id="UP000028401"/>
    </source>
</evidence>
<dbReference type="Gene3D" id="3.40.190.120">
    <property type="entry name" value="Osmoprotection protein (prox), domain 2"/>
    <property type="match status" value="1"/>
</dbReference>
<dbReference type="FunFam" id="1.10.3720.10:FF:000001">
    <property type="entry name" value="Glycine betaine ABC transporter, permease"/>
    <property type="match status" value="1"/>
</dbReference>
<dbReference type="InterPro" id="IPR058089">
    <property type="entry name" value="EgtUBC_SBD"/>
</dbReference>
<evidence type="ECO:0000256" key="3">
    <source>
        <dbReference type="ARBA" id="ARBA00022692"/>
    </source>
</evidence>
<proteinExistence type="inferred from homology"/>
<evidence type="ECO:0000256" key="8">
    <source>
        <dbReference type="ARBA" id="ARBA00035642"/>
    </source>
</evidence>
<keyword evidence="4" id="KW-0571">Peptide transport</keyword>
<evidence type="ECO:0000256" key="1">
    <source>
        <dbReference type="ARBA" id="ARBA00004141"/>
    </source>
</evidence>
<dbReference type="Proteomes" id="UP000028401">
    <property type="component" value="Unassembled WGS sequence"/>
</dbReference>
<dbReference type="PANTHER" id="PTHR30177">
    <property type="entry name" value="GLYCINE BETAINE/L-PROLINE TRANSPORT SYSTEM PERMEASE PROTEIN PROW"/>
    <property type="match status" value="1"/>
</dbReference>
<evidence type="ECO:0000256" key="5">
    <source>
        <dbReference type="ARBA" id="ARBA00022927"/>
    </source>
</evidence>
<dbReference type="SUPFAM" id="SSF161098">
    <property type="entry name" value="MetI-like"/>
    <property type="match status" value="1"/>
</dbReference>
<dbReference type="InterPro" id="IPR007210">
    <property type="entry name" value="ABC_Gly_betaine_transp_sub-bd"/>
</dbReference>
<keyword evidence="6 10" id="KW-1133">Transmembrane helix</keyword>
<dbReference type="RefSeq" id="WP_011835503.1">
    <property type="nucleotide sequence ID" value="NZ_AZSI01000063.1"/>
</dbReference>
<dbReference type="GO" id="GO:0043190">
    <property type="term" value="C:ATP-binding cassette (ABC) transporter complex"/>
    <property type="evidence" value="ECO:0007669"/>
    <property type="project" value="InterPro"/>
</dbReference>
<dbReference type="PATRIC" id="fig|1415168.3.peg.1779"/>
<keyword evidence="2 10" id="KW-0813">Transport</keyword>
<dbReference type="GO" id="GO:0031460">
    <property type="term" value="P:glycine betaine transport"/>
    <property type="evidence" value="ECO:0007669"/>
    <property type="project" value="TreeGrafter"/>
</dbReference>
<dbReference type="CDD" id="cd06261">
    <property type="entry name" value="TM_PBP2"/>
    <property type="match status" value="1"/>
</dbReference>
<evidence type="ECO:0000256" key="6">
    <source>
        <dbReference type="ARBA" id="ARBA00022989"/>
    </source>
</evidence>
<comment type="caution">
    <text evidence="12">The sequence shown here is derived from an EMBL/GenBank/DDBJ whole genome shotgun (WGS) entry which is preliminary data.</text>
</comment>
<dbReference type="CDD" id="cd13610">
    <property type="entry name" value="PBP2_ChoS"/>
    <property type="match status" value="1"/>
</dbReference>